<dbReference type="Proteomes" id="UP000062963">
    <property type="component" value="Chromosome"/>
</dbReference>
<dbReference type="KEGG" id="skn:SKUN_00734"/>
<dbReference type="PATRIC" id="fig|273035.7.peg.895"/>
<dbReference type="AlphaFoldDB" id="A0A0K2JG99"/>
<name>A0A0K2JG99_SPIKU</name>
<evidence type="ECO:0000313" key="1">
    <source>
        <dbReference type="EMBL" id="ALA97625.1"/>
    </source>
</evidence>
<reference evidence="1 2" key="1">
    <citation type="journal article" date="2015" name="Genome Announc.">
        <title>Complete Genome Sequence of Spiroplasma kunkelii Strain CR2-3x, Causal Agent of Corn Stunt Disease in Zea mays L.</title>
        <authorList>
            <person name="Davis R.E."/>
            <person name="Shao J."/>
            <person name="Dally E.L."/>
            <person name="Zhao Y."/>
            <person name="Gasparich G.E."/>
            <person name="Gaynor B.J."/>
            <person name="Athey J.C."/>
            <person name="Harrison N.A."/>
            <person name="Donofrio N."/>
        </authorList>
    </citation>
    <scope>NUCLEOTIDE SEQUENCE [LARGE SCALE GENOMIC DNA]</scope>
    <source>
        <strain evidence="1 2">CR2-3x</strain>
    </source>
</reference>
<gene>
    <name evidence="1" type="ORF">SKUN_00734</name>
</gene>
<organism evidence="1 2">
    <name type="scientific">Spiroplasma kunkelii CR2-3x</name>
    <dbReference type="NCBI Taxonomy" id="273035"/>
    <lineage>
        <taxon>Bacteria</taxon>
        <taxon>Bacillati</taxon>
        <taxon>Mycoplasmatota</taxon>
        <taxon>Mollicutes</taxon>
        <taxon>Entomoplasmatales</taxon>
        <taxon>Spiroplasmataceae</taxon>
        <taxon>Spiroplasma</taxon>
    </lineage>
</organism>
<accession>A0A0K2JG99</accession>
<proteinExistence type="predicted"/>
<evidence type="ECO:0000313" key="2">
    <source>
        <dbReference type="Proteomes" id="UP000062963"/>
    </source>
</evidence>
<protein>
    <submittedName>
        <fullName evidence="1">Uncharacterized protein</fullName>
    </submittedName>
</protein>
<dbReference type="EMBL" id="CP010899">
    <property type="protein sequence ID" value="ALA97625.1"/>
    <property type="molecule type" value="Genomic_DNA"/>
</dbReference>
<keyword evidence="2" id="KW-1185">Reference proteome</keyword>
<sequence length="83" mass="10020">MAKNKNKLNINWDWIIFIISCLLLVVWFILFFVYLWCCFCGCVFGYNIWAFKHGIVNEKIKKILIILIKIRKEKQNEGKYESL</sequence>